<dbReference type="EMBL" id="JACHWB010000001">
    <property type="protein sequence ID" value="MBB3017654.1"/>
    <property type="molecule type" value="Genomic_DNA"/>
</dbReference>
<reference evidence="1 2" key="1">
    <citation type="submission" date="2020-08" db="EMBL/GenBank/DDBJ databases">
        <title>The Agave Microbiome: Exploring the role of microbial communities in plant adaptations to desert environments.</title>
        <authorList>
            <person name="Partida-Martinez L.P."/>
        </authorList>
    </citation>
    <scope>NUCLEOTIDE SEQUENCE [LARGE SCALE GENOMIC DNA]</scope>
    <source>
        <strain evidence="1 2">AT3.9</strain>
    </source>
</reference>
<evidence type="ECO:0000313" key="1">
    <source>
        <dbReference type="EMBL" id="MBB3017654.1"/>
    </source>
</evidence>
<sequence>MTDDSFHHRLGDARAIYEGTHGMTMAELTEVTGIPSRVLAAQKRAEGWAKVVKSGQTEEAAEAVIRFNEWKMQVAEVNARDGEAMPNLAVPLHEDAVHKLLERHKAELIAPRVLSQEAIKIRHSDPNMAFQKAKLAKITAETLDILHRAERRAFGVKDDEKPGGGVVVVERT</sequence>
<dbReference type="Proteomes" id="UP000532010">
    <property type="component" value="Unassembled WGS sequence"/>
</dbReference>
<protein>
    <submittedName>
        <fullName evidence="1">Uncharacterized protein</fullName>
    </submittedName>
</protein>
<dbReference type="RefSeq" id="WP_183447126.1">
    <property type="nucleotide sequence ID" value="NZ_JACHWB010000001.1"/>
</dbReference>
<organism evidence="1 2">
    <name type="scientific">Microvirga lupini</name>
    <dbReference type="NCBI Taxonomy" id="420324"/>
    <lineage>
        <taxon>Bacteria</taxon>
        <taxon>Pseudomonadati</taxon>
        <taxon>Pseudomonadota</taxon>
        <taxon>Alphaproteobacteria</taxon>
        <taxon>Hyphomicrobiales</taxon>
        <taxon>Methylobacteriaceae</taxon>
        <taxon>Microvirga</taxon>
    </lineage>
</organism>
<keyword evidence="2" id="KW-1185">Reference proteome</keyword>
<gene>
    <name evidence="1" type="ORF">FHR70_000694</name>
</gene>
<dbReference type="AlphaFoldDB" id="A0A7W4VI54"/>
<name>A0A7W4VI54_9HYPH</name>
<evidence type="ECO:0000313" key="2">
    <source>
        <dbReference type="Proteomes" id="UP000532010"/>
    </source>
</evidence>
<accession>A0A7W4VI54</accession>
<comment type="caution">
    <text evidence="1">The sequence shown here is derived from an EMBL/GenBank/DDBJ whole genome shotgun (WGS) entry which is preliminary data.</text>
</comment>
<proteinExistence type="predicted"/>